<comment type="caution">
    <text evidence="7">The sequence shown here is derived from an EMBL/GenBank/DDBJ whole genome shotgun (WGS) entry which is preliminary data.</text>
</comment>
<dbReference type="EMBL" id="JAWHQM010000002">
    <property type="protein sequence ID" value="KAK5625574.1"/>
    <property type="molecule type" value="Genomic_DNA"/>
</dbReference>
<feature type="domain" description="Nucleoporin POM152 Ig-like" evidence="4">
    <location>
        <begin position="787"/>
        <end position="873"/>
    </location>
</feature>
<dbReference type="Pfam" id="PF24312">
    <property type="entry name" value="Ig-like_POM152"/>
    <property type="match status" value="3"/>
</dbReference>
<protein>
    <recommendedName>
        <fullName evidence="9">Ig-like domain-containing protein</fullName>
    </recommendedName>
</protein>
<feature type="domain" description="Nucleoporin POM152 N-terminal transmembrane" evidence="3">
    <location>
        <begin position="91"/>
        <end position="175"/>
    </location>
</feature>
<evidence type="ECO:0000313" key="7">
    <source>
        <dbReference type="EMBL" id="KAK5625574.1"/>
    </source>
</evidence>
<dbReference type="InterPro" id="IPR037701">
    <property type="entry name" value="Pom152"/>
</dbReference>
<feature type="domain" description="Nucleoporin POM152 immunoglobulin-like" evidence="2">
    <location>
        <begin position="585"/>
        <end position="687"/>
    </location>
</feature>
<feature type="domain" description="Nucleoporin POM152 Ig-like" evidence="4">
    <location>
        <begin position="1198"/>
        <end position="1271"/>
    </location>
</feature>
<dbReference type="Pfam" id="PF24527">
    <property type="entry name" value="Ig-like_Pom152_9"/>
    <property type="match status" value="1"/>
</dbReference>
<keyword evidence="8" id="KW-1185">Reference proteome</keyword>
<organism evidence="7 8">
    <name type="scientific">Xylaria bambusicola</name>
    <dbReference type="NCBI Taxonomy" id="326684"/>
    <lineage>
        <taxon>Eukaryota</taxon>
        <taxon>Fungi</taxon>
        <taxon>Dikarya</taxon>
        <taxon>Ascomycota</taxon>
        <taxon>Pezizomycotina</taxon>
        <taxon>Sordariomycetes</taxon>
        <taxon>Xylariomycetidae</taxon>
        <taxon>Xylariales</taxon>
        <taxon>Xylariaceae</taxon>
        <taxon>Xylaria</taxon>
    </lineage>
</organism>
<evidence type="ECO:0000259" key="5">
    <source>
        <dbReference type="Pfam" id="PF24519"/>
    </source>
</evidence>
<proteinExistence type="predicted"/>
<evidence type="ECO:0000259" key="3">
    <source>
        <dbReference type="Pfam" id="PF24097"/>
    </source>
</evidence>
<evidence type="ECO:0000313" key="8">
    <source>
        <dbReference type="Proteomes" id="UP001305414"/>
    </source>
</evidence>
<dbReference type="InterPro" id="IPR056541">
    <property type="entry name" value="Ig-like_POM152"/>
</dbReference>
<dbReference type="Pfam" id="PF24519">
    <property type="entry name" value="Ig-like_Pom152_1"/>
    <property type="match status" value="1"/>
</dbReference>
<feature type="domain" description="Nucleoporin POM152 first Ig-like" evidence="5">
    <location>
        <begin position="226"/>
        <end position="333"/>
    </location>
</feature>
<sequence>MTVTSARSISPGLWCYLRVPQSSLAHGLAPPPSPTSSRNAMNATPRGRVGGFPDTPAQNTSRQRGPLPQAPENEAPTSPDGQPLIPLAVIDAPTQRFYAAAIYVALCAWRLYDYVQVQDNGAHASYFFKWAFIDAVYLFSLPHFRIPWLELSSEFVLGAFLVTVVCDWWLMYNIPLPFQGWLLAVLKVFYDKELAISEHNVKLSSILHNSSLIMGKQIINILPEGSAFLNPERHPYCLSPDHPIATVPLFFNATVPIEVELVRYDLETNAPEIVKLGRRDIKEITKQSAACMEDGLVTTYKYDVTLKKPGAYRLHKVLDEYKLEVQRLTQPTYIVPCPKARVRAAESSTRCLGDLSNLSLEVEGTPPLKIYYSRTINGKDHSFHFQSLQPEDFTSPLLSSQTTVSLMLSPDADFTWARARKVPVGLNESMTNAGEWRYSVDQVHDAFGNQVSYEQAEDQEPKPKPKNLYQNFVVRERPRATLNGCDPRNHLKVAKGKSTELPIKINYPGKALESVPHTLTWHFSPIDTLTKSGDHGDVVEVGSFTTKGANDKPTISEPGLYTLKSISCDSCEGEIEEPSSCLLLNPLQPTLAMHATEIPDNCAGNPIGLNVDMDLVGTPPFIVSYEVIKGQETRKESVKIPSLRHQLQLLPRDAGYYEYRFTAVRDAVYNIRLPPTHQFRLEQHVKPPATAFFTRGRRPLSACLDEEKTLDVDLRGDGPFNLEWELVHDGKRKPEKATDISSDSFIIQTPKLSAGGDYTLALKSIQDKSGCKVFLQEEVKISVRRQKPRAAFGLLENKRSTTVVEAAQFNIPLKLSGDAPWQVSYRNLNSSTGTQIRKAQSANDFIAATEPGIYEIVHVQDTQCLGSVDPKAKTFELKWFPRPELSLVPTDSIQATDQKHRFVKKDICEGDVDGFEVALRGSPPYHVQYEVRAKPKTGSVSVARKEFDAVLSKASVQMDTAKAGNYSYTFSALSDNLYNNDKRQPAPLTLEQTVHPKPMASFAKPGQTFKACMADEVDQLIPVKLEGKAPFFLELEIRHQSGNFPEIHRIPNILSNNHNVQIPREKLKLGAQQIRIRKVRDDRGCQYEVEVGGPVVHFQLYDSPAIYPLEQRTDYCVGERIGYTLSGTPPFEINYQFGGKNMRAKSQTTNFRRVAESPGEFTIMSIRDKASECRATVDLTRSIHPMPAVRISKGRVVQVDIHEGSEVEILFDFEGTPPFEFTYTRSTNAKKGQKSQVIETKHDVSEGYSKVIMASLEGTYQVVAIRDKYCAYSTAQVEGSDKGQKKLGY</sequence>
<dbReference type="PANTHER" id="PTHR28206:SF1">
    <property type="entry name" value="NUCLEOPORIN POM152"/>
    <property type="match status" value="1"/>
</dbReference>
<evidence type="ECO:0000259" key="2">
    <source>
        <dbReference type="Pfam" id="PF23664"/>
    </source>
</evidence>
<dbReference type="GO" id="GO:0006606">
    <property type="term" value="P:protein import into nucleus"/>
    <property type="evidence" value="ECO:0007669"/>
    <property type="project" value="TreeGrafter"/>
</dbReference>
<dbReference type="Pfam" id="PF24097">
    <property type="entry name" value="TMD_POM152"/>
    <property type="match status" value="1"/>
</dbReference>
<dbReference type="PANTHER" id="PTHR28206">
    <property type="entry name" value="NUCLEOPORIN POM152"/>
    <property type="match status" value="1"/>
</dbReference>
<accession>A0AAN7UGF0</accession>
<dbReference type="InterPro" id="IPR056540">
    <property type="entry name" value="TMD_POM152"/>
</dbReference>
<dbReference type="InterPro" id="IPR056542">
    <property type="entry name" value="Ig-like_POM152_1st"/>
</dbReference>
<evidence type="ECO:0000259" key="4">
    <source>
        <dbReference type="Pfam" id="PF24312"/>
    </source>
</evidence>
<evidence type="ECO:0000256" key="1">
    <source>
        <dbReference type="SAM" id="MobiDB-lite"/>
    </source>
</evidence>
<feature type="domain" description="Nucleoporin POM152 immunoglobulin-like" evidence="2">
    <location>
        <begin position="905"/>
        <end position="997"/>
    </location>
</feature>
<dbReference type="GO" id="GO:0017056">
    <property type="term" value="F:structural constituent of nuclear pore"/>
    <property type="evidence" value="ECO:0007669"/>
    <property type="project" value="InterPro"/>
</dbReference>
<feature type="region of interest" description="Disordered" evidence="1">
    <location>
        <begin position="26"/>
        <end position="82"/>
    </location>
</feature>
<dbReference type="GO" id="GO:0006999">
    <property type="term" value="P:nuclear pore organization"/>
    <property type="evidence" value="ECO:0007669"/>
    <property type="project" value="TreeGrafter"/>
</dbReference>
<evidence type="ECO:0000259" key="6">
    <source>
        <dbReference type="Pfam" id="PF24527"/>
    </source>
</evidence>
<feature type="domain" description="Nucleoporin POM152 ninth Ig-like" evidence="6">
    <location>
        <begin position="1104"/>
        <end position="1181"/>
    </location>
</feature>
<dbReference type="GO" id="GO:0070762">
    <property type="term" value="C:nuclear pore transmembrane ring"/>
    <property type="evidence" value="ECO:0007669"/>
    <property type="project" value="TreeGrafter"/>
</dbReference>
<dbReference type="InterPro" id="IPR056544">
    <property type="entry name" value="Ig_POM152"/>
</dbReference>
<dbReference type="Pfam" id="PF23664">
    <property type="entry name" value="Ig_Pom152"/>
    <property type="match status" value="2"/>
</dbReference>
<feature type="domain" description="Nucleoporin POM152 Ig-like" evidence="4">
    <location>
        <begin position="477"/>
        <end position="581"/>
    </location>
</feature>
<reference evidence="7 8" key="1">
    <citation type="submission" date="2023-10" db="EMBL/GenBank/DDBJ databases">
        <title>Draft genome sequence of Xylaria bambusicola isolate GMP-LS, the root and basal stem rot pathogen of sugarcane in Indonesia.</title>
        <authorList>
            <person name="Selvaraj P."/>
            <person name="Muralishankar V."/>
            <person name="Muruganantham S."/>
            <person name="Sp S."/>
            <person name="Haryani S."/>
            <person name="Lau K.J.X."/>
            <person name="Naqvi N.I."/>
        </authorList>
    </citation>
    <scope>NUCLEOTIDE SEQUENCE [LARGE SCALE GENOMIC DNA]</scope>
    <source>
        <strain evidence="7">GMP-LS</strain>
    </source>
</reference>
<evidence type="ECO:0008006" key="9">
    <source>
        <dbReference type="Google" id="ProtNLM"/>
    </source>
</evidence>
<dbReference type="Proteomes" id="UP001305414">
    <property type="component" value="Unassembled WGS sequence"/>
</dbReference>
<gene>
    <name evidence="7" type="ORF">RRF57_001290</name>
</gene>
<dbReference type="InterPro" id="IPR056543">
    <property type="entry name" value="Ig-like_POM152_9th"/>
</dbReference>
<name>A0AAN7UGF0_9PEZI</name>